<sequence>MSTKMRALVLKSYNSDFTDSQIDKPFPKEGEVLVKIIASGVNPIDNKIRIEKAPYATPVLPAVLGTDLAGIIEAVGENVSKFKVGDEVYGLAGGVLGLQGTLAEYTAVDADLLAIKPKNLTMRQAAAVPLTVLTAWEGLADRFTIKEGDKVLVQGGAGGVGHMAVQLAKIFGAEVFATASPSKIATVEALGAKGIDYTTAKVEDYVTEFTNGKGFDVIYDTVGGAILDDSFKAIRHYGHISSCAAFGTHNLATGSLRSNSLHGIFVLLPMLTGEGRKHHGEILKKVTQYIEDGKLKPIVDPRKFTLDNALEAHIAVSDGSGNTKIVVDIV</sequence>
<evidence type="ECO:0000313" key="9">
    <source>
        <dbReference type="Proteomes" id="UP001589589"/>
    </source>
</evidence>
<dbReference type="InterPro" id="IPR036291">
    <property type="entry name" value="NAD(P)-bd_dom_sf"/>
</dbReference>
<dbReference type="SUPFAM" id="SSF51735">
    <property type="entry name" value="NAD(P)-binding Rossmann-fold domains"/>
    <property type="match status" value="1"/>
</dbReference>
<evidence type="ECO:0000256" key="6">
    <source>
        <dbReference type="ARBA" id="ARBA00022990"/>
    </source>
</evidence>
<dbReference type="InterPro" id="IPR051603">
    <property type="entry name" value="Zinc-ADH_QOR/CCCR"/>
</dbReference>
<dbReference type="PANTHER" id="PTHR44154">
    <property type="entry name" value="QUINONE OXIDOREDUCTASE"/>
    <property type="match status" value="1"/>
</dbReference>
<dbReference type="SMART" id="SM00829">
    <property type="entry name" value="PKS_ER"/>
    <property type="match status" value="1"/>
</dbReference>
<dbReference type="Pfam" id="PF08240">
    <property type="entry name" value="ADH_N"/>
    <property type="match status" value="1"/>
</dbReference>
<dbReference type="SUPFAM" id="SSF50129">
    <property type="entry name" value="GroES-like"/>
    <property type="match status" value="1"/>
</dbReference>
<dbReference type="InterPro" id="IPR013154">
    <property type="entry name" value="ADH-like_N"/>
</dbReference>
<dbReference type="PANTHER" id="PTHR44154:SF1">
    <property type="entry name" value="QUINONE OXIDOREDUCTASE"/>
    <property type="match status" value="1"/>
</dbReference>
<dbReference type="CDD" id="cd08272">
    <property type="entry name" value="MDR6"/>
    <property type="match status" value="1"/>
</dbReference>
<dbReference type="EMBL" id="JBHMEX010000001">
    <property type="protein sequence ID" value="MFB9062390.1"/>
    <property type="molecule type" value="Genomic_DNA"/>
</dbReference>
<evidence type="ECO:0000259" key="7">
    <source>
        <dbReference type="SMART" id="SM00829"/>
    </source>
</evidence>
<keyword evidence="4" id="KW-0521">NADP</keyword>
<evidence type="ECO:0000256" key="4">
    <source>
        <dbReference type="ARBA" id="ARBA00022857"/>
    </source>
</evidence>
<feature type="domain" description="Enoyl reductase (ER)" evidence="7">
    <location>
        <begin position="11"/>
        <end position="327"/>
    </location>
</feature>
<dbReference type="InterPro" id="IPR011032">
    <property type="entry name" value="GroES-like_sf"/>
</dbReference>
<protein>
    <submittedName>
        <fullName evidence="8">Zinc-dependent alcohol dehydrogenase family protein</fullName>
    </submittedName>
</protein>
<dbReference type="Pfam" id="PF00107">
    <property type="entry name" value="ADH_zinc_N"/>
    <property type="match status" value="1"/>
</dbReference>
<keyword evidence="9" id="KW-1185">Reference proteome</keyword>
<dbReference type="Gene3D" id="3.40.50.720">
    <property type="entry name" value="NAD(P)-binding Rossmann-like Domain"/>
    <property type="match status" value="1"/>
</dbReference>
<proteinExistence type="predicted"/>
<dbReference type="InterPro" id="IPR013149">
    <property type="entry name" value="ADH-like_C"/>
</dbReference>
<evidence type="ECO:0000313" key="8">
    <source>
        <dbReference type="EMBL" id="MFB9062390.1"/>
    </source>
</evidence>
<dbReference type="PROSITE" id="PS01162">
    <property type="entry name" value="QOR_ZETA_CRYSTAL"/>
    <property type="match status" value="1"/>
</dbReference>
<comment type="subunit">
    <text evidence="2">Homotetramer.</text>
</comment>
<dbReference type="Gene3D" id="3.90.180.10">
    <property type="entry name" value="Medium-chain alcohol dehydrogenases, catalytic domain"/>
    <property type="match status" value="1"/>
</dbReference>
<keyword evidence="5" id="KW-0694">RNA-binding</keyword>
<reference evidence="8 9" key="1">
    <citation type="submission" date="2024-09" db="EMBL/GenBank/DDBJ databases">
        <authorList>
            <person name="Sun Q."/>
            <person name="Mori K."/>
        </authorList>
    </citation>
    <scope>NUCLEOTIDE SEQUENCE [LARGE SCALE GENOMIC DNA]</scope>
    <source>
        <strain evidence="8 9">CECT 7908</strain>
    </source>
</reference>
<accession>A0ABV5FFQ8</accession>
<dbReference type="Proteomes" id="UP001589589">
    <property type="component" value="Unassembled WGS sequence"/>
</dbReference>
<keyword evidence="3" id="KW-0963">Cytoplasm</keyword>
<gene>
    <name evidence="8" type="ORF">ACFFUQ_00040</name>
</gene>
<keyword evidence="6" id="KW-0007">Acetylation</keyword>
<dbReference type="InterPro" id="IPR020843">
    <property type="entry name" value="ER"/>
</dbReference>
<evidence type="ECO:0000256" key="3">
    <source>
        <dbReference type="ARBA" id="ARBA00022490"/>
    </source>
</evidence>
<evidence type="ECO:0000256" key="5">
    <source>
        <dbReference type="ARBA" id="ARBA00022884"/>
    </source>
</evidence>
<evidence type="ECO:0000256" key="2">
    <source>
        <dbReference type="ARBA" id="ARBA00011881"/>
    </source>
</evidence>
<dbReference type="InterPro" id="IPR002364">
    <property type="entry name" value="Quin_OxRdtase/zeta-crystal_CS"/>
</dbReference>
<comment type="subcellular location">
    <subcellularLocation>
        <location evidence="1">Cytoplasm</location>
    </subcellularLocation>
</comment>
<name>A0ABV5FFQ8_9FLAO</name>
<evidence type="ECO:0000256" key="1">
    <source>
        <dbReference type="ARBA" id="ARBA00004496"/>
    </source>
</evidence>
<comment type="caution">
    <text evidence="8">The sequence shown here is derived from an EMBL/GenBank/DDBJ whole genome shotgun (WGS) entry which is preliminary data.</text>
</comment>
<organism evidence="8 9">
    <name type="scientific">Flavobacterium branchiarum</name>
    <dbReference type="NCBI Taxonomy" id="1114870"/>
    <lineage>
        <taxon>Bacteria</taxon>
        <taxon>Pseudomonadati</taxon>
        <taxon>Bacteroidota</taxon>
        <taxon>Flavobacteriia</taxon>
        <taxon>Flavobacteriales</taxon>
        <taxon>Flavobacteriaceae</taxon>
        <taxon>Flavobacterium</taxon>
    </lineage>
</organism>
<dbReference type="RefSeq" id="WP_290264751.1">
    <property type="nucleotide sequence ID" value="NZ_JAUFQQ010000003.1"/>
</dbReference>